<keyword evidence="2" id="KW-1185">Reference proteome</keyword>
<sequence length="69" mass="7782">MDPTKVDTITEWPTPEKVKHVQEIYKEDTSIDNVTEKEYLFYLGKRAGKSVLRAEGAVQGVVDPSVTRS</sequence>
<name>A0A9P8RP86_9PEZI</name>
<dbReference type="Proteomes" id="UP000750711">
    <property type="component" value="Unassembled WGS sequence"/>
</dbReference>
<protein>
    <submittedName>
        <fullName evidence="1">Uncharacterized protein</fullName>
    </submittedName>
</protein>
<reference evidence="1" key="1">
    <citation type="submission" date="2021-03" db="EMBL/GenBank/DDBJ databases">
        <title>Comparative genomics and phylogenomic investigation of the class Geoglossomycetes provide insights into ecological specialization and systematics.</title>
        <authorList>
            <person name="Melie T."/>
            <person name="Pirro S."/>
            <person name="Miller A.N."/>
            <person name="Quandt A."/>
        </authorList>
    </citation>
    <scope>NUCLEOTIDE SEQUENCE</scope>
    <source>
        <strain evidence="1">CAQ_001_2017</strain>
    </source>
</reference>
<proteinExistence type="predicted"/>
<dbReference type="EMBL" id="JAGHQM010000778">
    <property type="protein sequence ID" value="KAH0558660.1"/>
    <property type="molecule type" value="Genomic_DNA"/>
</dbReference>
<evidence type="ECO:0000313" key="2">
    <source>
        <dbReference type="Proteomes" id="UP000750711"/>
    </source>
</evidence>
<accession>A0A9P8RP86</accession>
<gene>
    <name evidence="1" type="ORF">GP486_004691</name>
</gene>
<evidence type="ECO:0000313" key="1">
    <source>
        <dbReference type="EMBL" id="KAH0558660.1"/>
    </source>
</evidence>
<dbReference type="AlphaFoldDB" id="A0A9P8RP86"/>
<comment type="caution">
    <text evidence="1">The sequence shown here is derived from an EMBL/GenBank/DDBJ whole genome shotgun (WGS) entry which is preliminary data.</text>
</comment>
<organism evidence="1 2">
    <name type="scientific">Trichoglossum hirsutum</name>
    <dbReference type="NCBI Taxonomy" id="265104"/>
    <lineage>
        <taxon>Eukaryota</taxon>
        <taxon>Fungi</taxon>
        <taxon>Dikarya</taxon>
        <taxon>Ascomycota</taxon>
        <taxon>Pezizomycotina</taxon>
        <taxon>Geoglossomycetes</taxon>
        <taxon>Geoglossales</taxon>
        <taxon>Geoglossaceae</taxon>
        <taxon>Trichoglossum</taxon>
    </lineage>
</organism>